<evidence type="ECO:0000313" key="6">
    <source>
        <dbReference type="Proteomes" id="UP000619457"/>
    </source>
</evidence>
<dbReference type="PANTHER" id="PTHR34698:SF2">
    <property type="entry name" value="5-OXOPROLINASE SUBUNIT B"/>
    <property type="match status" value="1"/>
</dbReference>
<keyword evidence="3" id="KW-0067">ATP-binding</keyword>
<keyword evidence="6" id="KW-1185">Reference proteome</keyword>
<reference evidence="5" key="2">
    <citation type="submission" date="2020-09" db="EMBL/GenBank/DDBJ databases">
        <authorList>
            <person name="Sun Q."/>
            <person name="Kim S."/>
        </authorList>
    </citation>
    <scope>NUCLEOTIDE SEQUENCE</scope>
    <source>
        <strain evidence="5">KCTC 12368</strain>
    </source>
</reference>
<reference evidence="5" key="1">
    <citation type="journal article" date="2014" name="Int. J. Syst. Evol. Microbiol.">
        <title>Complete genome sequence of Corynebacterium casei LMG S-19264T (=DSM 44701T), isolated from a smear-ripened cheese.</title>
        <authorList>
            <consortium name="US DOE Joint Genome Institute (JGI-PGF)"/>
            <person name="Walter F."/>
            <person name="Albersmeier A."/>
            <person name="Kalinowski J."/>
            <person name="Ruckert C."/>
        </authorList>
    </citation>
    <scope>NUCLEOTIDE SEQUENCE</scope>
    <source>
        <strain evidence="5">KCTC 12368</strain>
    </source>
</reference>
<dbReference type="EMBL" id="BMWX01000001">
    <property type="protein sequence ID" value="GGZ15218.1"/>
    <property type="molecule type" value="Genomic_DNA"/>
</dbReference>
<dbReference type="InterPro" id="IPR010016">
    <property type="entry name" value="PxpB"/>
</dbReference>
<dbReference type="InterPro" id="IPR029000">
    <property type="entry name" value="Cyclophilin-like_dom_sf"/>
</dbReference>
<dbReference type="GO" id="GO:0005524">
    <property type="term" value="F:ATP binding"/>
    <property type="evidence" value="ECO:0007669"/>
    <property type="project" value="UniProtKB-KW"/>
</dbReference>
<evidence type="ECO:0000256" key="1">
    <source>
        <dbReference type="ARBA" id="ARBA00022741"/>
    </source>
</evidence>
<dbReference type="InterPro" id="IPR003833">
    <property type="entry name" value="CT_C_D"/>
</dbReference>
<dbReference type="AlphaFoldDB" id="A0A918PMY8"/>
<dbReference type="Gene3D" id="2.40.100.10">
    <property type="entry name" value="Cyclophilin-like"/>
    <property type="match status" value="1"/>
</dbReference>
<evidence type="ECO:0000256" key="2">
    <source>
        <dbReference type="ARBA" id="ARBA00022801"/>
    </source>
</evidence>
<gene>
    <name evidence="5" type="ORF">GCM10007049_04100</name>
</gene>
<comment type="caution">
    <text evidence="5">The sequence shown here is derived from an EMBL/GenBank/DDBJ whole genome shotgun (WGS) entry which is preliminary data.</text>
</comment>
<dbReference type="SUPFAM" id="SSF160467">
    <property type="entry name" value="PH0987 N-terminal domain-like"/>
    <property type="match status" value="1"/>
</dbReference>
<name>A0A918PMY8_9BACT</name>
<proteinExistence type="predicted"/>
<evidence type="ECO:0000256" key="3">
    <source>
        <dbReference type="ARBA" id="ARBA00022840"/>
    </source>
</evidence>
<dbReference type="Pfam" id="PF02682">
    <property type="entry name" value="CT_C_D"/>
    <property type="match status" value="1"/>
</dbReference>
<feature type="domain" description="Carboxyltransferase" evidence="4">
    <location>
        <begin position="5"/>
        <end position="202"/>
    </location>
</feature>
<sequence length="234" mass="26572">MKPLICYKQFSPQHLELQWKPEIAPDTLFAIRQAKAIVERELGSTFHEARIGYHSLSLHFKEGISFQDVVPTIDKLLHNPPKEYHESRKRWRIPVWYNGKDLQQVAATHELSSKELIQLHSAPNYLLHFYGFMPGFMYLGGLAKTLHTPRKAKPDPKIEKGSVAIGGKQTGIYPLESPGGWHIIGKTPINLFDPAASPPLKPEPGDEINFFPIDQEEFDQLSLDAKSAIHYESI</sequence>
<dbReference type="SMART" id="SM00796">
    <property type="entry name" value="AHS1"/>
    <property type="match status" value="1"/>
</dbReference>
<evidence type="ECO:0000313" key="5">
    <source>
        <dbReference type="EMBL" id="GGZ15218.1"/>
    </source>
</evidence>
<dbReference type="Proteomes" id="UP000619457">
    <property type="component" value="Unassembled WGS sequence"/>
</dbReference>
<organism evidence="5 6">
    <name type="scientific">Echinicola pacifica</name>
    <dbReference type="NCBI Taxonomy" id="346377"/>
    <lineage>
        <taxon>Bacteria</taxon>
        <taxon>Pseudomonadati</taxon>
        <taxon>Bacteroidota</taxon>
        <taxon>Cytophagia</taxon>
        <taxon>Cytophagales</taxon>
        <taxon>Cyclobacteriaceae</taxon>
        <taxon>Echinicola</taxon>
    </lineage>
</organism>
<dbReference type="NCBIfam" id="TIGR00370">
    <property type="entry name" value="5-oxoprolinase subunit PxpB"/>
    <property type="match status" value="1"/>
</dbReference>
<dbReference type="RefSeq" id="WP_018474351.1">
    <property type="nucleotide sequence ID" value="NZ_BMWX01000001.1"/>
</dbReference>
<accession>A0A918PMY8</accession>
<dbReference type="PANTHER" id="PTHR34698">
    <property type="entry name" value="5-OXOPROLINASE SUBUNIT B"/>
    <property type="match status" value="1"/>
</dbReference>
<protein>
    <submittedName>
        <fullName evidence="5">Allophanate hydrolase</fullName>
    </submittedName>
</protein>
<evidence type="ECO:0000259" key="4">
    <source>
        <dbReference type="SMART" id="SM00796"/>
    </source>
</evidence>
<keyword evidence="1" id="KW-0547">Nucleotide-binding</keyword>
<dbReference type="GO" id="GO:0016787">
    <property type="term" value="F:hydrolase activity"/>
    <property type="evidence" value="ECO:0007669"/>
    <property type="project" value="UniProtKB-KW"/>
</dbReference>
<keyword evidence="2 5" id="KW-0378">Hydrolase</keyword>
<dbReference type="SUPFAM" id="SSF50891">
    <property type="entry name" value="Cyclophilin-like"/>
    <property type="match status" value="1"/>
</dbReference>